<feature type="domain" description="SsuA/THI5-like" evidence="1">
    <location>
        <begin position="52"/>
        <end position="251"/>
    </location>
</feature>
<dbReference type="Gene3D" id="3.40.190.10">
    <property type="entry name" value="Periplasmic binding protein-like II"/>
    <property type="match status" value="2"/>
</dbReference>
<dbReference type="RefSeq" id="WP_187084215.1">
    <property type="nucleotide sequence ID" value="NZ_JACORU010000012.1"/>
</dbReference>
<dbReference type="InterPro" id="IPR027939">
    <property type="entry name" value="NMT1/THI5"/>
</dbReference>
<dbReference type="PANTHER" id="PTHR31528">
    <property type="entry name" value="4-AMINO-5-HYDROXYMETHYL-2-METHYLPYRIMIDINE PHOSPHATE SYNTHASE THI11-RELATED"/>
    <property type="match status" value="1"/>
</dbReference>
<sequence length="361" mass="39381">MLTRREFGLGSLALAAVPAFGQGVKVLKVANTAGVMDAQQCFITSGQHPKINFYKAEGVDVEYVNMTSITQALQSLMTNQVHFGPMAPGILLPAMAKEPTLDLVAVYEWLPRNANVIVVKPGSPIKSAADLAGKKIGVRNQGDPGIVVTKTMLAELGLKDDKNEYIAIGDGAPAGAAIDNDRVDAMVTFDTAAARIELVGTKLRYVPLTPKFTKVGSSWICVPRKALQADRKAYVGLFRAMAKSTLFAHSNLDAAIDAHWGVYPESKPKGKTEDEARKEMKFILKDRKENWMRRPDDSDQRFGASSLEEWKAHIAVASETAKMPELAKQVDANKVFSNELIDEVNAFDRKAVMQMAQAFKA</sequence>
<organism evidence="2 3">
    <name type="scientific">Ramlibacter albus</name>
    <dbReference type="NCBI Taxonomy" id="2079448"/>
    <lineage>
        <taxon>Bacteria</taxon>
        <taxon>Pseudomonadati</taxon>
        <taxon>Pseudomonadota</taxon>
        <taxon>Betaproteobacteria</taxon>
        <taxon>Burkholderiales</taxon>
        <taxon>Comamonadaceae</taxon>
        <taxon>Ramlibacter</taxon>
    </lineage>
</organism>
<name>A0A923MDZ8_9BURK</name>
<dbReference type="SUPFAM" id="SSF53850">
    <property type="entry name" value="Periplasmic binding protein-like II"/>
    <property type="match status" value="1"/>
</dbReference>
<dbReference type="PANTHER" id="PTHR31528:SF3">
    <property type="entry name" value="THIAMINE BIOSYNTHESIS PROTEIN HI_0357-RELATED"/>
    <property type="match status" value="1"/>
</dbReference>
<dbReference type="GO" id="GO:0009228">
    <property type="term" value="P:thiamine biosynthetic process"/>
    <property type="evidence" value="ECO:0007669"/>
    <property type="project" value="InterPro"/>
</dbReference>
<evidence type="ECO:0000259" key="1">
    <source>
        <dbReference type="Pfam" id="PF09084"/>
    </source>
</evidence>
<dbReference type="InterPro" id="IPR015168">
    <property type="entry name" value="SsuA/THI5"/>
</dbReference>
<gene>
    <name evidence="2" type="ORF">H8R02_24900</name>
</gene>
<proteinExistence type="predicted"/>
<comment type="caution">
    <text evidence="2">The sequence shown here is derived from an EMBL/GenBank/DDBJ whole genome shotgun (WGS) entry which is preliminary data.</text>
</comment>
<dbReference type="EMBL" id="JACORU010000012">
    <property type="protein sequence ID" value="MBC5767728.1"/>
    <property type="molecule type" value="Genomic_DNA"/>
</dbReference>
<reference evidence="2" key="1">
    <citation type="submission" date="2020-08" db="EMBL/GenBank/DDBJ databases">
        <title>Ramlibacter sp. GTP1 16S ribosomal RNA gene genome sequencing and assembly.</title>
        <authorList>
            <person name="Kang M."/>
        </authorList>
    </citation>
    <scope>NUCLEOTIDE SEQUENCE</scope>
    <source>
        <strain evidence="2">GTP1</strain>
    </source>
</reference>
<dbReference type="Pfam" id="PF09084">
    <property type="entry name" value="NMT1"/>
    <property type="match status" value="1"/>
</dbReference>
<dbReference type="Proteomes" id="UP000596827">
    <property type="component" value="Unassembled WGS sequence"/>
</dbReference>
<dbReference type="AlphaFoldDB" id="A0A923MDZ8"/>
<evidence type="ECO:0000313" key="2">
    <source>
        <dbReference type="EMBL" id="MBC5767728.1"/>
    </source>
</evidence>
<evidence type="ECO:0000313" key="3">
    <source>
        <dbReference type="Proteomes" id="UP000596827"/>
    </source>
</evidence>
<accession>A0A923MDZ8</accession>
<protein>
    <submittedName>
        <fullName evidence="2">ABC transporter substrate-binding protein</fullName>
    </submittedName>
</protein>
<keyword evidence="3" id="KW-1185">Reference proteome</keyword>